<feature type="compositionally biased region" description="Acidic residues" evidence="1">
    <location>
        <begin position="246"/>
        <end position="264"/>
    </location>
</feature>
<organism evidence="2 3">
    <name type="scientific">Geosmithia morbida</name>
    <dbReference type="NCBI Taxonomy" id="1094350"/>
    <lineage>
        <taxon>Eukaryota</taxon>
        <taxon>Fungi</taxon>
        <taxon>Dikarya</taxon>
        <taxon>Ascomycota</taxon>
        <taxon>Pezizomycotina</taxon>
        <taxon>Sordariomycetes</taxon>
        <taxon>Hypocreomycetidae</taxon>
        <taxon>Hypocreales</taxon>
        <taxon>Bionectriaceae</taxon>
        <taxon>Geosmithia</taxon>
    </lineage>
</organism>
<reference evidence="2" key="1">
    <citation type="submission" date="2020-03" db="EMBL/GenBank/DDBJ databases">
        <title>Site-based positive gene gene selection in Geosmithia morbida across the United States reveals a broad range of putative effectors and factors for local host and environmental adapation.</title>
        <authorList>
            <person name="Onufrak A."/>
            <person name="Murdoch R.W."/>
            <person name="Gazis R."/>
            <person name="Huff M."/>
            <person name="Staton M."/>
            <person name="Klingeman W."/>
            <person name="Hadziabdic D."/>
        </authorList>
    </citation>
    <scope>NUCLEOTIDE SEQUENCE</scope>
    <source>
        <strain evidence="2">1262</strain>
    </source>
</reference>
<accession>A0A9P5D2I6</accession>
<proteinExistence type="predicted"/>
<feature type="compositionally biased region" description="Basic residues" evidence="1">
    <location>
        <begin position="182"/>
        <end position="197"/>
    </location>
</feature>
<dbReference type="AlphaFoldDB" id="A0A9P5D2I6"/>
<feature type="compositionally biased region" description="Polar residues" evidence="1">
    <location>
        <begin position="199"/>
        <end position="216"/>
    </location>
</feature>
<feature type="region of interest" description="Disordered" evidence="1">
    <location>
        <begin position="79"/>
        <end position="99"/>
    </location>
</feature>
<comment type="caution">
    <text evidence="2">The sequence shown here is derived from an EMBL/GenBank/DDBJ whole genome shotgun (WGS) entry which is preliminary data.</text>
</comment>
<feature type="compositionally biased region" description="Low complexity" evidence="1">
    <location>
        <begin position="26"/>
        <end position="35"/>
    </location>
</feature>
<protein>
    <submittedName>
        <fullName evidence="2">PHD finger protein</fullName>
    </submittedName>
</protein>
<dbReference type="Proteomes" id="UP000749293">
    <property type="component" value="Unassembled WGS sequence"/>
</dbReference>
<evidence type="ECO:0000313" key="3">
    <source>
        <dbReference type="Proteomes" id="UP000749293"/>
    </source>
</evidence>
<keyword evidence="3" id="KW-1185">Reference proteome</keyword>
<name>A0A9P5D2I6_9HYPO</name>
<dbReference type="GeneID" id="55971843"/>
<feature type="compositionally biased region" description="Polar residues" evidence="1">
    <location>
        <begin position="81"/>
        <end position="90"/>
    </location>
</feature>
<feature type="compositionally biased region" description="Basic and acidic residues" evidence="1">
    <location>
        <begin position="13"/>
        <end position="22"/>
    </location>
</feature>
<dbReference type="OrthoDB" id="5863171at2759"/>
<feature type="compositionally biased region" description="Basic residues" evidence="1">
    <location>
        <begin position="223"/>
        <end position="235"/>
    </location>
</feature>
<feature type="compositionally biased region" description="Low complexity" evidence="1">
    <location>
        <begin position="1"/>
        <end position="12"/>
    </location>
</feature>
<gene>
    <name evidence="2" type="ORF">GMORB2_5618</name>
</gene>
<evidence type="ECO:0000256" key="1">
    <source>
        <dbReference type="SAM" id="MobiDB-lite"/>
    </source>
</evidence>
<dbReference type="RefSeq" id="XP_035322554.1">
    <property type="nucleotide sequence ID" value="XM_035467588.1"/>
</dbReference>
<feature type="region of interest" description="Disordered" evidence="1">
    <location>
        <begin position="165"/>
        <end position="276"/>
    </location>
</feature>
<sequence>MASSTHASTWTATRDDAARQADETDPTTGTATATEIHTYGDEGKTRSVSPASQPPYVPQFSAATALILDRIKAGTKGGFNSALSDASASTPRPDRDAYEDARSRLVRSMRTEYFYAMKKTDVLNVLSFCDQLKPQLLVDIMVSVSKRHPDLPMFNSPDWEVAASASASITEQQKKRQQQQLLHRRRSPLGSRSRHGHSLLNSKARQNRGRVTTTRRPMNIATKKNKVKSPLKRSHLAHEVDKGQENEDEGEDDEEEEEDEEVDVLPETWPRPGEGMYAKIAPETDDGSLLADANDEEAFSQFFVNKMGRQMVDPV</sequence>
<evidence type="ECO:0000313" key="2">
    <source>
        <dbReference type="EMBL" id="KAF4123902.1"/>
    </source>
</evidence>
<dbReference type="EMBL" id="JAANYQ010000005">
    <property type="protein sequence ID" value="KAF4123902.1"/>
    <property type="molecule type" value="Genomic_DNA"/>
</dbReference>
<feature type="region of interest" description="Disordered" evidence="1">
    <location>
        <begin position="1"/>
        <end position="55"/>
    </location>
</feature>
<feature type="compositionally biased region" description="Basic and acidic residues" evidence="1">
    <location>
        <begin position="236"/>
        <end position="245"/>
    </location>
</feature>